<protein>
    <submittedName>
        <fullName evidence="2">Methionine synthase</fullName>
    </submittedName>
</protein>
<accession>A0A328UFB9</accession>
<organism evidence="2 3">
    <name type="scientific">Hydrogeniiclostridium mannosilyticum</name>
    <dbReference type="NCBI Taxonomy" id="2764322"/>
    <lineage>
        <taxon>Bacteria</taxon>
        <taxon>Bacillati</taxon>
        <taxon>Bacillota</taxon>
        <taxon>Clostridia</taxon>
        <taxon>Eubacteriales</taxon>
        <taxon>Acutalibacteraceae</taxon>
        <taxon>Hydrogeniiclostridium</taxon>
    </lineage>
</organism>
<dbReference type="InterPro" id="IPR017342">
    <property type="entry name" value="S-AdoMet-dep_Met_synth_prd"/>
</dbReference>
<dbReference type="SUPFAM" id="SSF56507">
    <property type="entry name" value="Methionine synthase activation domain-like"/>
    <property type="match status" value="1"/>
</dbReference>
<evidence type="ECO:0000313" key="3">
    <source>
        <dbReference type="Proteomes" id="UP000249377"/>
    </source>
</evidence>
<dbReference type="InterPro" id="IPR004223">
    <property type="entry name" value="VitB12-dep_Met_synth_activ_dom"/>
</dbReference>
<dbReference type="GO" id="GO:0008705">
    <property type="term" value="F:methionine synthase activity"/>
    <property type="evidence" value="ECO:0007669"/>
    <property type="project" value="InterPro"/>
</dbReference>
<evidence type="ECO:0000259" key="1">
    <source>
        <dbReference type="Pfam" id="PF02965"/>
    </source>
</evidence>
<dbReference type="Gene3D" id="3.40.109.40">
    <property type="match status" value="1"/>
</dbReference>
<feature type="domain" description="AdoMet activation" evidence="1">
    <location>
        <begin position="134"/>
        <end position="195"/>
    </location>
</feature>
<keyword evidence="3" id="KW-1185">Reference proteome</keyword>
<sequence length="233" mass="25850">MTMPLTPLQLDRREVLRYLGYRGTEIPSSLENTLRHCMEQTLHIIQPLYFYRCFPIIPGENLVEIGRTGLTLQGKDICRHLSGCGEVYILCATLGFAIEKKIRLSFLQKPEEAVIYDACATEAIEKVADAAEAEIASLCAGRGKGITWRFSPGYGDLPLETQQDLIRIMDASRKIGLSLTDSLLMTPSKSVTAIIGVTALPDGPLSRPGEKRNKCDACPNRDRCAFRKRGDQC</sequence>
<dbReference type="InterPro" id="IPR037010">
    <property type="entry name" value="VitB12-dep_Met_synth_activ_sf"/>
</dbReference>
<dbReference type="EMBL" id="QLYR01000001">
    <property type="protein sequence ID" value="RAQ30296.1"/>
    <property type="molecule type" value="Genomic_DNA"/>
</dbReference>
<reference evidence="2 3" key="1">
    <citation type="submission" date="2018-06" db="EMBL/GenBank/DDBJ databases">
        <title>Noncontiguous genome sequence of Ruminococcaceae bacterium ASD2818.</title>
        <authorList>
            <person name="Chaplin A.V."/>
            <person name="Sokolova S.R."/>
            <person name="Kochetkova T.O."/>
            <person name="Goltsov A.Y."/>
            <person name="Trofimov D.Y."/>
            <person name="Efimov B.A."/>
        </authorList>
    </citation>
    <scope>NUCLEOTIDE SEQUENCE [LARGE SCALE GENOMIC DNA]</scope>
    <source>
        <strain evidence="2 3">ASD2818</strain>
    </source>
</reference>
<dbReference type="Proteomes" id="UP000249377">
    <property type="component" value="Unassembled WGS sequence"/>
</dbReference>
<dbReference type="Pfam" id="PF02965">
    <property type="entry name" value="Met_synt_B12"/>
    <property type="match status" value="1"/>
</dbReference>
<comment type="caution">
    <text evidence="2">The sequence shown here is derived from an EMBL/GenBank/DDBJ whole genome shotgun (WGS) entry which is preliminary data.</text>
</comment>
<proteinExistence type="predicted"/>
<dbReference type="AlphaFoldDB" id="A0A328UFB9"/>
<dbReference type="PIRSF" id="PIRSF037984">
    <property type="entry name" value="Met_synth_TM0269_prd"/>
    <property type="match status" value="1"/>
</dbReference>
<name>A0A328UFB9_9FIRM</name>
<gene>
    <name evidence="2" type="ORF">DPQ25_01980</name>
</gene>
<evidence type="ECO:0000313" key="2">
    <source>
        <dbReference type="EMBL" id="RAQ30296.1"/>
    </source>
</evidence>